<sequence>PLTPHYRRATIVSMETTRLPAKISEKIRTLFSDKYLIILVAIITFHITLNIIWQILNTAPPTWDSSGHIVLSYIFTDRIPEFFGGHVNLISLIKVSTYYPPFLHFLGSIVFFVIGRNYEYALMLGTVFFIIAQVYLYLIVKEVTRNMKTAALAVLIFSLFPQVWEQSRQYHLDVPLTALLLGAFYHLIKSRGLIDKYHSILFFFLLAFAQLTKWYAFVFLAFPFLYHVFYSPFKAKVLHDRNRWTNMVVGGLIVLLVAAPWYVVNLRTILENVQVSSTADAGDPSEVLSFESFFHYIKLSTTHQIGIISMLLFIVSVMFLFNQNKKMGRYVLWATLIPYFVLTLIQNKDLRYILPLTPLFAFAIAYFFTMRPTKKLPNIGIGIYLFYLFFYYFFFSFNQYQTLPKSLYFISTLFAGPGYRLTWVAEPYSYAYNGKDWKGEEIIHTINNLANEEPNIHGKYRVLEVSDNRFYSIASFDMYLLENRYFEMNLQIPYNRPDPLSDEELTNYLATMDFAIIPKDPGPPGLRNIAVLRQLVAYFLDGQHPEFELARSFDVPDGNVLYLFRRSDYLKYNNPALSQEHLRVYMGNNLILDRELLPRRSFNVRFYKDSGEFVDINYPEGGGNQMRLSLEGVSRVKIDLPAREMNIKELHGWRYYDQHFIRDGKYDELLRGSYDTYVYYSGRLAPKNVFTPFTAFDGSVEVALGDGVVNVTLADSSDSVYVAYAYNGWRWESAVLNKDKGSVSISLLDLIQIEVTSKKQIIRGFDKMWDFFICYDGNAVCFYPLTEIL</sequence>
<evidence type="ECO:0000256" key="6">
    <source>
        <dbReference type="ARBA" id="ARBA00022989"/>
    </source>
</evidence>
<dbReference type="EMBL" id="LCGF01000023">
    <property type="protein sequence ID" value="KKT10289.1"/>
    <property type="molecule type" value="Genomic_DNA"/>
</dbReference>
<evidence type="ECO:0000313" key="10">
    <source>
        <dbReference type="EMBL" id="KKT10289.1"/>
    </source>
</evidence>
<dbReference type="AlphaFoldDB" id="A0A0G1HHG0"/>
<dbReference type="InterPro" id="IPR038731">
    <property type="entry name" value="RgtA/B/C-like"/>
</dbReference>
<dbReference type="Proteomes" id="UP000033910">
    <property type="component" value="Unassembled WGS sequence"/>
</dbReference>
<evidence type="ECO:0000313" key="11">
    <source>
        <dbReference type="Proteomes" id="UP000033910"/>
    </source>
</evidence>
<keyword evidence="5 8" id="KW-0812">Transmembrane</keyword>
<evidence type="ECO:0000256" key="4">
    <source>
        <dbReference type="ARBA" id="ARBA00022679"/>
    </source>
</evidence>
<evidence type="ECO:0000256" key="7">
    <source>
        <dbReference type="ARBA" id="ARBA00023136"/>
    </source>
</evidence>
<name>A0A0G1HHG0_UNCKA</name>
<accession>A0A0G1HHG0</accession>
<protein>
    <recommendedName>
        <fullName evidence="9">Glycosyltransferase RgtA/B/C/D-like domain-containing protein</fullName>
    </recommendedName>
</protein>
<keyword evidence="2" id="KW-1003">Cell membrane</keyword>
<keyword evidence="4" id="KW-0808">Transferase</keyword>
<evidence type="ECO:0000256" key="1">
    <source>
        <dbReference type="ARBA" id="ARBA00004651"/>
    </source>
</evidence>
<dbReference type="PANTHER" id="PTHR33908:SF11">
    <property type="entry name" value="MEMBRANE PROTEIN"/>
    <property type="match status" value="1"/>
</dbReference>
<dbReference type="GO" id="GO:0009103">
    <property type="term" value="P:lipopolysaccharide biosynthetic process"/>
    <property type="evidence" value="ECO:0007669"/>
    <property type="project" value="UniProtKB-ARBA"/>
</dbReference>
<feature type="transmembrane region" description="Helical" evidence="8">
    <location>
        <begin position="376"/>
        <end position="395"/>
    </location>
</feature>
<feature type="transmembrane region" description="Helical" evidence="8">
    <location>
        <begin position="244"/>
        <end position="264"/>
    </location>
</feature>
<feature type="transmembrane region" description="Helical" evidence="8">
    <location>
        <begin position="327"/>
        <end position="345"/>
    </location>
</feature>
<evidence type="ECO:0000256" key="5">
    <source>
        <dbReference type="ARBA" id="ARBA00022692"/>
    </source>
</evidence>
<proteinExistence type="predicted"/>
<evidence type="ECO:0000256" key="2">
    <source>
        <dbReference type="ARBA" id="ARBA00022475"/>
    </source>
</evidence>
<keyword evidence="3" id="KW-0328">Glycosyltransferase</keyword>
<feature type="transmembrane region" description="Helical" evidence="8">
    <location>
        <begin position="120"/>
        <end position="140"/>
    </location>
</feature>
<dbReference type="InterPro" id="IPR050297">
    <property type="entry name" value="LipidA_mod_glycosyltrf_83"/>
</dbReference>
<comment type="subcellular location">
    <subcellularLocation>
        <location evidence="1">Cell membrane</location>
        <topology evidence="1">Multi-pass membrane protein</topology>
    </subcellularLocation>
</comment>
<feature type="transmembrane region" description="Helical" evidence="8">
    <location>
        <begin position="305"/>
        <end position="321"/>
    </location>
</feature>
<gene>
    <name evidence="10" type="ORF">UV89_C0023G0004</name>
</gene>
<dbReference type="Pfam" id="PF13231">
    <property type="entry name" value="PMT_2"/>
    <property type="match status" value="1"/>
</dbReference>
<reference evidence="10 11" key="1">
    <citation type="journal article" date="2015" name="Nature">
        <title>rRNA introns, odd ribosomes, and small enigmatic genomes across a large radiation of phyla.</title>
        <authorList>
            <person name="Brown C.T."/>
            <person name="Hug L.A."/>
            <person name="Thomas B.C."/>
            <person name="Sharon I."/>
            <person name="Castelle C.J."/>
            <person name="Singh A."/>
            <person name="Wilkins M.J."/>
            <person name="Williams K.H."/>
            <person name="Banfield J.F."/>
        </authorList>
    </citation>
    <scope>NUCLEOTIDE SEQUENCE [LARGE SCALE GENOMIC DNA]</scope>
</reference>
<dbReference type="PANTHER" id="PTHR33908">
    <property type="entry name" value="MANNOSYLTRANSFERASE YKCB-RELATED"/>
    <property type="match status" value="1"/>
</dbReference>
<dbReference type="GO" id="GO:0016763">
    <property type="term" value="F:pentosyltransferase activity"/>
    <property type="evidence" value="ECO:0007669"/>
    <property type="project" value="TreeGrafter"/>
</dbReference>
<feature type="domain" description="Glycosyltransferase RgtA/B/C/D-like" evidence="9">
    <location>
        <begin position="100"/>
        <end position="261"/>
    </location>
</feature>
<keyword evidence="7 8" id="KW-0472">Membrane</keyword>
<comment type="caution">
    <text evidence="10">The sequence shown here is derived from an EMBL/GenBank/DDBJ whole genome shotgun (WGS) entry which is preliminary data.</text>
</comment>
<feature type="non-terminal residue" evidence="10">
    <location>
        <position position="1"/>
    </location>
</feature>
<organism evidence="10 11">
    <name type="scientific">candidate division WWE3 bacterium GW2011_GWB2_43_22</name>
    <dbReference type="NCBI Taxonomy" id="1619118"/>
    <lineage>
        <taxon>Bacteria</taxon>
        <taxon>Katanobacteria</taxon>
    </lineage>
</organism>
<keyword evidence="6 8" id="KW-1133">Transmembrane helix</keyword>
<evidence type="ECO:0000259" key="9">
    <source>
        <dbReference type="Pfam" id="PF13231"/>
    </source>
</evidence>
<evidence type="ECO:0000256" key="8">
    <source>
        <dbReference type="SAM" id="Phobius"/>
    </source>
</evidence>
<feature type="transmembrane region" description="Helical" evidence="8">
    <location>
        <begin position="200"/>
        <end position="224"/>
    </location>
</feature>
<feature type="transmembrane region" description="Helical" evidence="8">
    <location>
        <begin position="352"/>
        <end position="370"/>
    </location>
</feature>
<feature type="transmembrane region" description="Helical" evidence="8">
    <location>
        <begin position="35"/>
        <end position="56"/>
    </location>
</feature>
<evidence type="ECO:0000256" key="3">
    <source>
        <dbReference type="ARBA" id="ARBA00022676"/>
    </source>
</evidence>
<dbReference type="GO" id="GO:0005886">
    <property type="term" value="C:plasma membrane"/>
    <property type="evidence" value="ECO:0007669"/>
    <property type="project" value="UniProtKB-SubCell"/>
</dbReference>